<name>A0ABP5QAF7_9MICO</name>
<keyword evidence="3" id="KW-1185">Reference proteome</keyword>
<evidence type="ECO:0000256" key="1">
    <source>
        <dbReference type="SAM" id="SignalP"/>
    </source>
</evidence>
<evidence type="ECO:0000313" key="2">
    <source>
        <dbReference type="EMBL" id="GAA2230148.1"/>
    </source>
</evidence>
<dbReference type="InterPro" id="IPR058243">
    <property type="entry name" value="Phage_VG64"/>
</dbReference>
<protein>
    <recommendedName>
        <fullName evidence="4">Lipoprotein</fullName>
    </recommendedName>
</protein>
<reference evidence="3" key="1">
    <citation type="journal article" date="2019" name="Int. J. Syst. Evol. Microbiol.">
        <title>The Global Catalogue of Microorganisms (GCM) 10K type strain sequencing project: providing services to taxonomists for standard genome sequencing and annotation.</title>
        <authorList>
            <consortium name="The Broad Institute Genomics Platform"/>
            <consortium name="The Broad Institute Genome Sequencing Center for Infectious Disease"/>
            <person name="Wu L."/>
            <person name="Ma J."/>
        </authorList>
    </citation>
    <scope>NUCLEOTIDE SEQUENCE [LARGE SCALE GENOMIC DNA]</scope>
    <source>
        <strain evidence="3">JCM 16117</strain>
    </source>
</reference>
<keyword evidence="1" id="KW-0732">Signal</keyword>
<accession>A0ABP5QAF7</accession>
<evidence type="ECO:0000313" key="3">
    <source>
        <dbReference type="Proteomes" id="UP001500929"/>
    </source>
</evidence>
<gene>
    <name evidence="2" type="ORF">GCM10009851_13620</name>
</gene>
<feature type="signal peptide" evidence="1">
    <location>
        <begin position="1"/>
        <end position="20"/>
    </location>
</feature>
<dbReference type="Pfam" id="PF25682">
    <property type="entry name" value="Phage_VG64"/>
    <property type="match status" value="1"/>
</dbReference>
<dbReference type="Proteomes" id="UP001500929">
    <property type="component" value="Unassembled WGS sequence"/>
</dbReference>
<proteinExistence type="predicted"/>
<evidence type="ECO:0008006" key="4">
    <source>
        <dbReference type="Google" id="ProtNLM"/>
    </source>
</evidence>
<sequence>MKKRIAALGLLGALGAGLLAGCTSDADRASENLSTAAEQFEVQRQITFINGITDREMVVVEGRCSVETADSFLAGAVEVTCKVGEDQYKKNFLVPGDNAIVTVEQLDPIDVSVYHYRFIIKPENLLPDLDVQTGDQ</sequence>
<feature type="chain" id="PRO_5046375336" description="Lipoprotein" evidence="1">
    <location>
        <begin position="21"/>
        <end position="136"/>
    </location>
</feature>
<organism evidence="2 3">
    <name type="scientific">Herbiconiux moechotypicola</name>
    <dbReference type="NCBI Taxonomy" id="637393"/>
    <lineage>
        <taxon>Bacteria</taxon>
        <taxon>Bacillati</taxon>
        <taxon>Actinomycetota</taxon>
        <taxon>Actinomycetes</taxon>
        <taxon>Micrococcales</taxon>
        <taxon>Microbacteriaceae</taxon>
        <taxon>Herbiconiux</taxon>
    </lineage>
</organism>
<comment type="caution">
    <text evidence="2">The sequence shown here is derived from an EMBL/GenBank/DDBJ whole genome shotgun (WGS) entry which is preliminary data.</text>
</comment>
<dbReference type="EMBL" id="BAAAQY010000003">
    <property type="protein sequence ID" value="GAA2230148.1"/>
    <property type="molecule type" value="Genomic_DNA"/>
</dbReference>
<dbReference type="RefSeq" id="WP_259478860.1">
    <property type="nucleotide sequence ID" value="NZ_BAAAQY010000003.1"/>
</dbReference>
<dbReference type="PROSITE" id="PS51257">
    <property type="entry name" value="PROKAR_LIPOPROTEIN"/>
    <property type="match status" value="1"/>
</dbReference>